<keyword evidence="8" id="KW-1185">Reference proteome</keyword>
<feature type="compositionally biased region" description="Basic and acidic residues" evidence="4">
    <location>
        <begin position="8"/>
        <end position="28"/>
    </location>
</feature>
<keyword evidence="2" id="KW-0342">GTP-binding</keyword>
<keyword evidence="3" id="KW-0175">Coiled coil</keyword>
<protein>
    <submittedName>
        <fullName evidence="7">Vacuolar sorting protein VPS1</fullName>
    </submittedName>
</protein>
<dbReference type="GO" id="GO:0006897">
    <property type="term" value="P:endocytosis"/>
    <property type="evidence" value="ECO:0007669"/>
    <property type="project" value="TreeGrafter"/>
</dbReference>
<feature type="domain" description="GED" evidence="5">
    <location>
        <begin position="649"/>
        <end position="735"/>
    </location>
</feature>
<dbReference type="Proteomes" id="UP000434172">
    <property type="component" value="Unassembled WGS sequence"/>
</dbReference>
<evidence type="ECO:0000259" key="5">
    <source>
        <dbReference type="PROSITE" id="PS51388"/>
    </source>
</evidence>
<evidence type="ECO:0000256" key="4">
    <source>
        <dbReference type="SAM" id="MobiDB-lite"/>
    </source>
</evidence>
<dbReference type="InterPro" id="IPR027417">
    <property type="entry name" value="P-loop_NTPase"/>
</dbReference>
<dbReference type="GO" id="GO:0003924">
    <property type="term" value="F:GTPase activity"/>
    <property type="evidence" value="ECO:0007669"/>
    <property type="project" value="InterPro"/>
</dbReference>
<dbReference type="PRINTS" id="PR00195">
    <property type="entry name" value="DYNAMIN"/>
</dbReference>
<dbReference type="PROSITE" id="PS51718">
    <property type="entry name" value="G_DYNAMIN_2"/>
    <property type="match status" value="1"/>
</dbReference>
<dbReference type="GO" id="GO:0005525">
    <property type="term" value="F:GTP binding"/>
    <property type="evidence" value="ECO:0007669"/>
    <property type="project" value="InterPro"/>
</dbReference>
<dbReference type="PANTHER" id="PTHR11566">
    <property type="entry name" value="DYNAMIN"/>
    <property type="match status" value="1"/>
</dbReference>
<dbReference type="InterPro" id="IPR022812">
    <property type="entry name" value="Dynamin"/>
</dbReference>
<dbReference type="CDD" id="cd08771">
    <property type="entry name" value="DLP_1"/>
    <property type="match status" value="1"/>
</dbReference>
<dbReference type="GO" id="GO:0005739">
    <property type="term" value="C:mitochondrion"/>
    <property type="evidence" value="ECO:0007669"/>
    <property type="project" value="TreeGrafter"/>
</dbReference>
<dbReference type="EMBL" id="WOWK01000003">
    <property type="protein sequence ID" value="KAF0331408.1"/>
    <property type="molecule type" value="Genomic_DNA"/>
</dbReference>
<evidence type="ECO:0000259" key="6">
    <source>
        <dbReference type="PROSITE" id="PS51718"/>
    </source>
</evidence>
<dbReference type="SMART" id="SM00053">
    <property type="entry name" value="DYNc"/>
    <property type="match status" value="1"/>
</dbReference>
<dbReference type="GO" id="GO:0016559">
    <property type="term" value="P:peroxisome fission"/>
    <property type="evidence" value="ECO:0007669"/>
    <property type="project" value="TreeGrafter"/>
</dbReference>
<reference evidence="7 8" key="1">
    <citation type="submission" date="2019-12" db="EMBL/GenBank/DDBJ databases">
        <title>A genome sequence resource for the geographically widespread anthracnose pathogen Colletotrichum asianum.</title>
        <authorList>
            <person name="Meng Y."/>
        </authorList>
    </citation>
    <scope>NUCLEOTIDE SEQUENCE [LARGE SCALE GENOMIC DNA]</scope>
    <source>
        <strain evidence="7 8">ICMP 18580</strain>
    </source>
</reference>
<organism evidence="7 8">
    <name type="scientific">Colletotrichum asianum</name>
    <dbReference type="NCBI Taxonomy" id="702518"/>
    <lineage>
        <taxon>Eukaryota</taxon>
        <taxon>Fungi</taxon>
        <taxon>Dikarya</taxon>
        <taxon>Ascomycota</taxon>
        <taxon>Pezizomycotina</taxon>
        <taxon>Sordariomycetes</taxon>
        <taxon>Hypocreomycetidae</taxon>
        <taxon>Glomerellales</taxon>
        <taxon>Glomerellaceae</taxon>
        <taxon>Colletotrichum</taxon>
        <taxon>Colletotrichum gloeosporioides species complex</taxon>
    </lineage>
</organism>
<dbReference type="InterPro" id="IPR045063">
    <property type="entry name" value="Dynamin_N"/>
</dbReference>
<evidence type="ECO:0000256" key="1">
    <source>
        <dbReference type="ARBA" id="ARBA00022741"/>
    </source>
</evidence>
<dbReference type="AlphaFoldDB" id="A0A8H3WNR3"/>
<sequence>MSSSLKDGPTRERQSLSHTGLFHDPENNEKHRQIIEAMDLIRDLNIKRLDKVPQLVVCGAQSSGKSSVLGAIAGIPFPSGEKMCTRYVTKVTLDYSPEASLLVKISPGRDRDPRERTRLKNLEWRSVNNSNPQDTLRRYMEEAHQVIFETGTAETLISDDTLLIKISGPSTRALQLVDLPGLIMYHSEDDATIKRIRELVEKYVKMSQSTILAVVPANYDFANAEILGLCKQYDPAGERTLGIITKPDTITAPDSQRPGALVGIMQGRDLSFSKFKWHVVRNLDTEAVEARASMEQRDQAEALLFDEDPWSDLSSHQCGISQLRLRLRKMYFEAVRKELPKFESEVERLLRDEKFNGLTDALSDDVLQKAFQEATSRLKDAARDHAKGTYRYDINKLPDDSPAKLRSRVRDHDVRFRDSIFKQGAKWQSHAGLLPADPNSELFNGNRPPTPPPANDFTDISAEIIMASEKLRKTGGTELEGHYSPERINNLFWELSDGWYAIAEEHVKNIFSCCKEYFETITKMTFARTAGNKRQVGLKPDGFENSETVASRFVEKHLLPRLVDAQTHASDELFRIEEDRQDWMKNSDRRFLVRQKQHRQNVVFRDSVRERRAQQNGKPNGVKNGVLDTDMVSKQRELALPEDYRDHNAEDQLHAMQSHYEISRDIFISNVLMQVEERHFLRNLEKLIPQDLDLKGVKELIKEDDDLAAKREQLQEEKDKLTEAFKALQRCHMTG</sequence>
<name>A0A8H3WNR3_9PEZI</name>
<keyword evidence="1" id="KW-0547">Nucleotide-binding</keyword>
<evidence type="ECO:0000256" key="3">
    <source>
        <dbReference type="SAM" id="Coils"/>
    </source>
</evidence>
<gene>
    <name evidence="7" type="ORF">GQ607_001154</name>
</gene>
<feature type="region of interest" description="Disordered" evidence="4">
    <location>
        <begin position="1"/>
        <end position="28"/>
    </location>
</feature>
<dbReference type="InterPro" id="IPR020850">
    <property type="entry name" value="GED_dom"/>
</dbReference>
<dbReference type="Pfam" id="PF00350">
    <property type="entry name" value="Dynamin_N"/>
    <property type="match status" value="1"/>
</dbReference>
<dbReference type="GO" id="GO:0008017">
    <property type="term" value="F:microtubule binding"/>
    <property type="evidence" value="ECO:0007669"/>
    <property type="project" value="TreeGrafter"/>
</dbReference>
<comment type="caution">
    <text evidence="7">The sequence shown here is derived from an EMBL/GenBank/DDBJ whole genome shotgun (WGS) entry which is preliminary data.</text>
</comment>
<dbReference type="Gene3D" id="3.40.50.300">
    <property type="entry name" value="P-loop containing nucleotide triphosphate hydrolases"/>
    <property type="match status" value="1"/>
</dbReference>
<dbReference type="InterPro" id="IPR000375">
    <property type="entry name" value="Dynamin_stalk"/>
</dbReference>
<dbReference type="InterPro" id="IPR030381">
    <property type="entry name" value="G_DYNAMIN_dom"/>
</dbReference>
<dbReference type="GO" id="GO:0048312">
    <property type="term" value="P:intracellular distribution of mitochondria"/>
    <property type="evidence" value="ECO:0007669"/>
    <property type="project" value="TreeGrafter"/>
</dbReference>
<dbReference type="GO" id="GO:0016020">
    <property type="term" value="C:membrane"/>
    <property type="evidence" value="ECO:0007669"/>
    <property type="project" value="TreeGrafter"/>
</dbReference>
<dbReference type="SUPFAM" id="SSF52540">
    <property type="entry name" value="P-loop containing nucleoside triphosphate hydrolases"/>
    <property type="match status" value="1"/>
</dbReference>
<dbReference type="PANTHER" id="PTHR11566:SF21">
    <property type="entry name" value="DYNAMIN RELATED PROTEIN 1, ISOFORM A"/>
    <property type="match status" value="1"/>
</dbReference>
<proteinExistence type="predicted"/>
<dbReference type="OrthoDB" id="415706at2759"/>
<evidence type="ECO:0000313" key="8">
    <source>
        <dbReference type="Proteomes" id="UP000434172"/>
    </source>
</evidence>
<evidence type="ECO:0000256" key="2">
    <source>
        <dbReference type="ARBA" id="ARBA00023134"/>
    </source>
</evidence>
<feature type="domain" description="Dynamin-type G" evidence="6">
    <location>
        <begin position="49"/>
        <end position="340"/>
    </location>
</feature>
<accession>A0A8H3WNR3</accession>
<feature type="coiled-coil region" evidence="3">
    <location>
        <begin position="697"/>
        <end position="731"/>
    </location>
</feature>
<dbReference type="PROSITE" id="PS51388">
    <property type="entry name" value="GED"/>
    <property type="match status" value="1"/>
</dbReference>
<dbReference type="InterPro" id="IPR001401">
    <property type="entry name" value="Dynamin_GTPase"/>
</dbReference>
<dbReference type="GO" id="GO:0000266">
    <property type="term" value="P:mitochondrial fission"/>
    <property type="evidence" value="ECO:0007669"/>
    <property type="project" value="TreeGrafter"/>
</dbReference>
<evidence type="ECO:0000313" key="7">
    <source>
        <dbReference type="EMBL" id="KAF0331408.1"/>
    </source>
</evidence>
<dbReference type="Pfam" id="PF01031">
    <property type="entry name" value="Dynamin_M"/>
    <property type="match status" value="1"/>
</dbReference>
<dbReference type="GO" id="GO:0005874">
    <property type="term" value="C:microtubule"/>
    <property type="evidence" value="ECO:0007669"/>
    <property type="project" value="TreeGrafter"/>
</dbReference>